<dbReference type="Pfam" id="PF00149">
    <property type="entry name" value="Metallophos"/>
    <property type="match status" value="1"/>
</dbReference>
<dbReference type="InterPro" id="IPR004843">
    <property type="entry name" value="Calcineurin-like_PHP"/>
</dbReference>
<dbReference type="InterPro" id="IPR029052">
    <property type="entry name" value="Metallo-depent_PP-like"/>
</dbReference>
<evidence type="ECO:0000313" key="3">
    <source>
        <dbReference type="Proteomes" id="UP001456524"/>
    </source>
</evidence>
<dbReference type="Gene3D" id="3.60.21.10">
    <property type="match status" value="1"/>
</dbReference>
<dbReference type="PANTHER" id="PTHR37844:SF2">
    <property type="entry name" value="SER_THR PROTEIN PHOSPHATASE SUPERFAMILY (AFU_ORTHOLOGUE AFUA_1G14840)"/>
    <property type="match status" value="1"/>
</dbReference>
<sequence length="281" mass="31383">MQRLYSLFNFSRSPSFQILSDLHLEVGQQYSSFDIPASAPHLILAGDIGRLKDYDPYLDFLRRQTEQFETVFLVLGNHEFYGITFGEGLELARQLEQEPCLQHRLVLLHQRAHRVPGSSVTVLGCTLWSAIPEDARQAVAGAVSDFSKIQSWSIDQHNEAHDADVAWLKTQVESAAAEYESSLLVVTHHAPCIQLTSSPRHVGNPWTSAFATDLLGAAEGGQIWDAVRVWFFGHTHYSTNFKVNGTRVVSNQRGYVLPGLVKKDGEGSGKHKFDVSRTIHV</sequence>
<keyword evidence="3" id="KW-1185">Reference proteome</keyword>
<name>A0ABR1XZQ6_9PEZI</name>
<reference evidence="2 3" key="1">
    <citation type="journal article" date="2022" name="G3 (Bethesda)">
        <title>Enemy or ally: a genomic approach to elucidate the lifestyle of Phyllosticta citrichinaensis.</title>
        <authorList>
            <person name="Buijs V.A."/>
            <person name="Groenewald J.Z."/>
            <person name="Haridas S."/>
            <person name="LaButti K.M."/>
            <person name="Lipzen A."/>
            <person name="Martin F.M."/>
            <person name="Barry K."/>
            <person name="Grigoriev I.V."/>
            <person name="Crous P.W."/>
            <person name="Seidl M.F."/>
        </authorList>
    </citation>
    <scope>NUCLEOTIDE SEQUENCE [LARGE SCALE GENOMIC DNA]</scope>
    <source>
        <strain evidence="2 3">CBS 129764</strain>
    </source>
</reference>
<evidence type="ECO:0000259" key="1">
    <source>
        <dbReference type="Pfam" id="PF00149"/>
    </source>
</evidence>
<dbReference type="EMBL" id="JBBWUH010000003">
    <property type="protein sequence ID" value="KAK8173801.1"/>
    <property type="molecule type" value="Genomic_DNA"/>
</dbReference>
<organism evidence="2 3">
    <name type="scientific">Phyllosticta citrichinensis</name>
    <dbReference type="NCBI Taxonomy" id="1130410"/>
    <lineage>
        <taxon>Eukaryota</taxon>
        <taxon>Fungi</taxon>
        <taxon>Dikarya</taxon>
        <taxon>Ascomycota</taxon>
        <taxon>Pezizomycotina</taxon>
        <taxon>Dothideomycetes</taxon>
        <taxon>Dothideomycetes incertae sedis</taxon>
        <taxon>Botryosphaeriales</taxon>
        <taxon>Phyllostictaceae</taxon>
        <taxon>Phyllosticta</taxon>
    </lineage>
</organism>
<gene>
    <name evidence="2" type="ORF">IWX90DRAFT_154252</name>
</gene>
<dbReference type="PANTHER" id="PTHR37844">
    <property type="entry name" value="SER/THR PROTEIN PHOSPHATASE SUPERFAMILY (AFU_ORTHOLOGUE AFUA_1G14840)"/>
    <property type="match status" value="1"/>
</dbReference>
<protein>
    <submittedName>
        <fullName evidence="2">Metallo-dependent phosphatase-like protein</fullName>
    </submittedName>
</protein>
<dbReference type="Proteomes" id="UP001456524">
    <property type="component" value="Unassembled WGS sequence"/>
</dbReference>
<dbReference type="SUPFAM" id="SSF56300">
    <property type="entry name" value="Metallo-dependent phosphatases"/>
    <property type="match status" value="1"/>
</dbReference>
<feature type="domain" description="Calcineurin-like phosphoesterase" evidence="1">
    <location>
        <begin position="19"/>
        <end position="237"/>
    </location>
</feature>
<proteinExistence type="predicted"/>
<evidence type="ECO:0000313" key="2">
    <source>
        <dbReference type="EMBL" id="KAK8173801.1"/>
    </source>
</evidence>
<accession>A0ABR1XZQ6</accession>
<comment type="caution">
    <text evidence="2">The sequence shown here is derived from an EMBL/GenBank/DDBJ whole genome shotgun (WGS) entry which is preliminary data.</text>
</comment>